<dbReference type="SUPFAM" id="SSF103473">
    <property type="entry name" value="MFS general substrate transporter"/>
    <property type="match status" value="1"/>
</dbReference>
<evidence type="ECO:0000259" key="8">
    <source>
        <dbReference type="PROSITE" id="PS50850"/>
    </source>
</evidence>
<keyword evidence="3 7" id="KW-0812">Transmembrane</keyword>
<evidence type="ECO:0000256" key="1">
    <source>
        <dbReference type="ARBA" id="ARBA00004141"/>
    </source>
</evidence>
<evidence type="ECO:0000256" key="3">
    <source>
        <dbReference type="ARBA" id="ARBA00022692"/>
    </source>
</evidence>
<dbReference type="GeneID" id="93649097"/>
<feature type="domain" description="Major facilitator superfamily (MFS) profile" evidence="8">
    <location>
        <begin position="71"/>
        <end position="483"/>
    </location>
</feature>
<feature type="transmembrane region" description="Helical" evidence="7">
    <location>
        <begin position="336"/>
        <end position="357"/>
    </location>
</feature>
<evidence type="ECO:0000256" key="2">
    <source>
        <dbReference type="ARBA" id="ARBA00022448"/>
    </source>
</evidence>
<keyword evidence="10" id="KW-1185">Reference proteome</keyword>
<dbReference type="InterPro" id="IPR011701">
    <property type="entry name" value="MFS"/>
</dbReference>
<dbReference type="Proteomes" id="UP000669133">
    <property type="component" value="Unassembled WGS sequence"/>
</dbReference>
<reference evidence="9 10" key="1">
    <citation type="submission" date="2020-12" db="EMBL/GenBank/DDBJ databases">
        <title>Effect of drift, selection, and recombination on the evolution of hybrid genomes in Candida yeast pathogens.</title>
        <authorList>
            <person name="Mixao V."/>
            <person name="Ksiezopolska E."/>
            <person name="Saus E."/>
            <person name="Boekhout T."/>
            <person name="Gacser A."/>
            <person name="Gabaldon T."/>
        </authorList>
    </citation>
    <scope>NUCLEOTIDE SEQUENCE [LARGE SCALE GENOMIC DNA]</scope>
    <source>
        <strain evidence="9 10">BP57</strain>
    </source>
</reference>
<evidence type="ECO:0000256" key="4">
    <source>
        <dbReference type="ARBA" id="ARBA00022989"/>
    </source>
</evidence>
<dbReference type="OrthoDB" id="4454541at2759"/>
<accession>A0A8H7ZGM2</accession>
<dbReference type="GO" id="GO:0016020">
    <property type="term" value="C:membrane"/>
    <property type="evidence" value="ECO:0007669"/>
    <property type="project" value="UniProtKB-SubCell"/>
</dbReference>
<feature type="transmembrane region" description="Helical" evidence="7">
    <location>
        <begin position="453"/>
        <end position="478"/>
    </location>
</feature>
<feature type="transmembrane region" description="Helical" evidence="7">
    <location>
        <begin position="231"/>
        <end position="251"/>
    </location>
</feature>
<evidence type="ECO:0000313" key="9">
    <source>
        <dbReference type="EMBL" id="KAG5421378.1"/>
    </source>
</evidence>
<keyword evidence="2" id="KW-0813">Transport</keyword>
<keyword evidence="4 7" id="KW-1133">Transmembrane helix</keyword>
<evidence type="ECO:0000256" key="7">
    <source>
        <dbReference type="SAM" id="Phobius"/>
    </source>
</evidence>
<evidence type="ECO:0000256" key="6">
    <source>
        <dbReference type="ARBA" id="ARBA00037968"/>
    </source>
</evidence>
<proteinExistence type="inferred from homology"/>
<feature type="transmembrane region" description="Helical" evidence="7">
    <location>
        <begin position="397"/>
        <end position="417"/>
    </location>
</feature>
<comment type="similarity">
    <text evidence="6">Belongs to the major facilitator superfamily. Allantoate permease family.</text>
</comment>
<dbReference type="EMBL" id="JAEOAQ010000001">
    <property type="protein sequence ID" value="KAG5421378.1"/>
    <property type="molecule type" value="Genomic_DNA"/>
</dbReference>
<dbReference type="InterPro" id="IPR036259">
    <property type="entry name" value="MFS_trans_sf"/>
</dbReference>
<dbReference type="InterPro" id="IPR020846">
    <property type="entry name" value="MFS_dom"/>
</dbReference>
<comment type="caution">
    <text evidence="9">The sequence shown here is derived from an EMBL/GenBank/DDBJ whole genome shotgun (WGS) entry which is preliminary data.</text>
</comment>
<feature type="transmembrane region" description="Helical" evidence="7">
    <location>
        <begin position="168"/>
        <end position="190"/>
    </location>
</feature>
<keyword evidence="5 7" id="KW-0472">Membrane</keyword>
<gene>
    <name evidence="9" type="ORF">I9W82_000468</name>
</gene>
<dbReference type="AlphaFoldDB" id="A0A8H7ZGM2"/>
<comment type="subcellular location">
    <subcellularLocation>
        <location evidence="1">Membrane</location>
        <topology evidence="1">Multi-pass membrane protein</topology>
    </subcellularLocation>
</comment>
<feature type="transmembrane region" description="Helical" evidence="7">
    <location>
        <begin position="364"/>
        <end position="385"/>
    </location>
</feature>
<feature type="transmembrane region" description="Helical" evidence="7">
    <location>
        <begin position="67"/>
        <end position="84"/>
    </location>
</feature>
<dbReference type="GO" id="GO:0022857">
    <property type="term" value="F:transmembrane transporter activity"/>
    <property type="evidence" value="ECO:0007669"/>
    <property type="project" value="InterPro"/>
</dbReference>
<dbReference type="Gene3D" id="1.20.1250.20">
    <property type="entry name" value="MFS general substrate transporter like domains"/>
    <property type="match status" value="2"/>
</dbReference>
<dbReference type="PANTHER" id="PTHR43791:SF97">
    <property type="entry name" value="ALLANTOATE TRANSPORTER, PUTATIVE (AFU_ORTHOLOGUE AFUA_1G14700)-RELATED"/>
    <property type="match status" value="1"/>
</dbReference>
<protein>
    <recommendedName>
        <fullName evidence="8">Major facilitator superfamily (MFS) profile domain-containing protein</fullName>
    </recommendedName>
</protein>
<evidence type="ECO:0000256" key="5">
    <source>
        <dbReference type="ARBA" id="ARBA00023136"/>
    </source>
</evidence>
<sequence length="520" mass="57829">MSSTDRLSSSDRASEDLEKDHAHHLLEAIPEGHISSLNKTGLELYEKAQDVSEEEDAEMYKKIIRKLDYRIVPLLCCTYMLQFLDKLSLNYASAYTLIEDLGLEGQRYSWVAAVFNFGYLFWAYPGNYIIQKLPVAKYTSFMLFSWSIILIGHVGLKTYPGALVIRFLLGMFEAGISPSCMMICGSFYTIQQQPIRMCLFLSFNGVATMLGALLAFGLGHVENATVTQWQLIFLVIGLINFVWSIIFFWFCPDSPQAAKFLSEQEKSILIKHIAKNNQGVKDQKFQKHQAFEAIKDTTVLMLGAIGLASGVINGGSSNFISALIRGFGFTGIEATALQLPLGAIELVVVLVGGYIALRVKDMRCVVLFVFCIAPLGGLIGIQTIPLEKRWDLVGCSFLQYIIGGPIIMCWTLLNANVSGSSKKTTANGLWFLMYAAGNITGANIFYADQAPKYRSGIMGMLTSYCGIMALAILIRLVYMRRNSLRDKELGKQTPEQAEQAVLNGFMGMTDFENKGFRYSL</sequence>
<feature type="transmembrane region" description="Helical" evidence="7">
    <location>
        <begin position="108"/>
        <end position="126"/>
    </location>
</feature>
<feature type="transmembrane region" description="Helical" evidence="7">
    <location>
        <begin position="197"/>
        <end position="219"/>
    </location>
</feature>
<dbReference type="FunFam" id="1.20.1250.20:FF:000064">
    <property type="entry name" value="MFS allantoate transporter"/>
    <property type="match status" value="1"/>
</dbReference>
<organism evidence="9 10">
    <name type="scientific">Candida metapsilosis</name>
    <dbReference type="NCBI Taxonomy" id="273372"/>
    <lineage>
        <taxon>Eukaryota</taxon>
        <taxon>Fungi</taxon>
        <taxon>Dikarya</taxon>
        <taxon>Ascomycota</taxon>
        <taxon>Saccharomycotina</taxon>
        <taxon>Pichiomycetes</taxon>
        <taxon>Debaryomycetaceae</taxon>
        <taxon>Candida/Lodderomyces clade</taxon>
        <taxon>Candida</taxon>
    </lineage>
</organism>
<evidence type="ECO:0000313" key="10">
    <source>
        <dbReference type="Proteomes" id="UP000669133"/>
    </source>
</evidence>
<feature type="transmembrane region" description="Helical" evidence="7">
    <location>
        <begin position="429"/>
        <end position="447"/>
    </location>
</feature>
<dbReference type="Pfam" id="PF07690">
    <property type="entry name" value="MFS_1"/>
    <property type="match status" value="1"/>
</dbReference>
<name>A0A8H7ZGM2_9ASCO</name>
<feature type="transmembrane region" description="Helical" evidence="7">
    <location>
        <begin position="299"/>
        <end position="324"/>
    </location>
</feature>
<feature type="transmembrane region" description="Helical" evidence="7">
    <location>
        <begin position="138"/>
        <end position="156"/>
    </location>
</feature>
<dbReference type="PANTHER" id="PTHR43791">
    <property type="entry name" value="PERMEASE-RELATED"/>
    <property type="match status" value="1"/>
</dbReference>
<dbReference type="RefSeq" id="XP_067550494.1">
    <property type="nucleotide sequence ID" value="XM_067693775.1"/>
</dbReference>
<dbReference type="PROSITE" id="PS50850">
    <property type="entry name" value="MFS"/>
    <property type="match status" value="1"/>
</dbReference>